<reference evidence="1" key="1">
    <citation type="submission" date="2024-06" db="EMBL/GenBank/DDBJ databases">
        <title>Caulobacter inopinatus, sp. nov.</title>
        <authorList>
            <person name="Donachie S.P."/>
        </authorList>
    </citation>
    <scope>NUCLEOTIDE SEQUENCE</scope>
    <source>
        <strain evidence="1">73W</strain>
    </source>
</reference>
<name>A0AB39KV40_9CAUL</name>
<dbReference type="AlphaFoldDB" id="A0AB39KV40"/>
<accession>A0AB39KV40</accession>
<dbReference type="RefSeq" id="WP_369061294.1">
    <property type="nucleotide sequence ID" value="NZ_CP158375.1"/>
</dbReference>
<dbReference type="Pfam" id="PF05990">
    <property type="entry name" value="DUF900"/>
    <property type="match status" value="1"/>
</dbReference>
<evidence type="ECO:0000313" key="1">
    <source>
        <dbReference type="EMBL" id="XDO97825.1"/>
    </source>
</evidence>
<dbReference type="Gene3D" id="3.40.50.1820">
    <property type="entry name" value="alpha/beta hydrolase"/>
    <property type="match status" value="1"/>
</dbReference>
<dbReference type="EMBL" id="CP158375">
    <property type="protein sequence ID" value="XDO97825.1"/>
    <property type="molecule type" value="Genomic_DNA"/>
</dbReference>
<proteinExistence type="predicted"/>
<keyword evidence="1" id="KW-0378">Hydrolase</keyword>
<dbReference type="InterPro" id="IPR010297">
    <property type="entry name" value="DUF900_hydrolase"/>
</dbReference>
<dbReference type="InterPro" id="IPR029058">
    <property type="entry name" value="AB_hydrolase_fold"/>
</dbReference>
<gene>
    <name evidence="1" type="ORF">ABOZ73_05230</name>
</gene>
<dbReference type="GO" id="GO:0016787">
    <property type="term" value="F:hydrolase activity"/>
    <property type="evidence" value="ECO:0007669"/>
    <property type="project" value="UniProtKB-KW"/>
</dbReference>
<dbReference type="SUPFAM" id="SSF53474">
    <property type="entry name" value="alpha/beta-Hydrolases"/>
    <property type="match status" value="1"/>
</dbReference>
<organism evidence="1">
    <name type="scientific">Caulobacter sp. 73W</name>
    <dbReference type="NCBI Taxonomy" id="3161137"/>
    <lineage>
        <taxon>Bacteria</taxon>
        <taxon>Pseudomonadati</taxon>
        <taxon>Pseudomonadota</taxon>
        <taxon>Alphaproteobacteria</taxon>
        <taxon>Caulobacterales</taxon>
        <taxon>Caulobacteraceae</taxon>
        <taxon>Caulobacter</taxon>
    </lineage>
</organism>
<sequence length="278" mass="30057">MTLYLNMRQGAVGGALVEPYVLSGDGMGPKPMLRAIDNRAAAELVQGRTVLFAVHGFNVSYEKGVRSLAKLERALALPADHVFMGVLWPGDYWIPAINYPVEWQDAVRGGQAVASYADAVLKGAQGFSFFSHSLGGRLTLEAAAYLRRRLVRVCLAAPATDDDCLERPYAAAVRNAERLTWLASKKDNVLRIAYRLGDWAGDLFFGDEDAAGNGALGWHGAHWAGAPTAFGVQIPKTQKFDHGDYFPPSDVSGTIKPTQAKAIAYARTFLLGGTPSWT</sequence>
<protein>
    <submittedName>
        <fullName evidence="1">Alpha/beta hydrolase</fullName>
    </submittedName>
</protein>